<dbReference type="Pfam" id="PF01882">
    <property type="entry name" value="DUF58"/>
    <property type="match status" value="1"/>
</dbReference>
<dbReference type="InterPro" id="IPR036465">
    <property type="entry name" value="vWFA_dom_sf"/>
</dbReference>
<evidence type="ECO:0000259" key="1">
    <source>
        <dbReference type="Pfam" id="PF01882"/>
    </source>
</evidence>
<gene>
    <name evidence="2" type="ORF">FW778_06820</name>
</gene>
<dbReference type="PANTHER" id="PTHR33608">
    <property type="entry name" value="BLL2464 PROTEIN"/>
    <property type="match status" value="1"/>
</dbReference>
<name>A0A5J5IKY0_9BACT</name>
<dbReference type="PANTHER" id="PTHR33608:SF6">
    <property type="entry name" value="BLL2464 PROTEIN"/>
    <property type="match status" value="1"/>
</dbReference>
<keyword evidence="3" id="KW-1185">Reference proteome</keyword>
<feature type="domain" description="DUF58" evidence="1">
    <location>
        <begin position="43"/>
        <end position="255"/>
    </location>
</feature>
<dbReference type="InterPro" id="IPR002881">
    <property type="entry name" value="DUF58"/>
</dbReference>
<evidence type="ECO:0000313" key="2">
    <source>
        <dbReference type="EMBL" id="KAA9041726.1"/>
    </source>
</evidence>
<dbReference type="AlphaFoldDB" id="A0A5J5IKY0"/>
<dbReference type="EMBL" id="VYQF01000001">
    <property type="protein sequence ID" value="KAA9041726.1"/>
    <property type="molecule type" value="Genomic_DNA"/>
</dbReference>
<dbReference type="RefSeq" id="WP_150413846.1">
    <property type="nucleotide sequence ID" value="NZ_VYQF01000001.1"/>
</dbReference>
<sequence>MLTTAEIVKKVKELEIISKKITTHLFTGEYHSAFKGKGMSFREVREYYHGDDVRFIDWNVSARYAHPFTKVFEEERELTVILLVDVSASALFGTVHSTKRNLITEIGAVLTFSAINNDDKVGVIFFSDKIEKYIPPKKGKQHALYIVRELLTAQPKRTGTNINEALKLFSRSNRHRSIAFIMSDFIDEQYEDALRVMASRHDVIGLKIYDKMDMQLPNVGLMEVEDLETGKTQWLDTSDALVRHSYQQNFMKHSESCKNIFKKSGADLLHLRTDEDYVKILQQFFLRRK</sequence>
<reference evidence="2 3" key="1">
    <citation type="submission" date="2019-09" db="EMBL/GenBank/DDBJ databases">
        <title>Draft genome sequence of Ginsengibacter sp. BR5-29.</title>
        <authorList>
            <person name="Im W.-T."/>
        </authorList>
    </citation>
    <scope>NUCLEOTIDE SEQUENCE [LARGE SCALE GENOMIC DNA]</scope>
    <source>
        <strain evidence="2 3">BR5-29</strain>
    </source>
</reference>
<proteinExistence type="predicted"/>
<evidence type="ECO:0000313" key="3">
    <source>
        <dbReference type="Proteomes" id="UP000326903"/>
    </source>
</evidence>
<protein>
    <submittedName>
        <fullName evidence="2">DUF58 domain-containing protein</fullName>
    </submittedName>
</protein>
<dbReference type="SUPFAM" id="SSF53300">
    <property type="entry name" value="vWA-like"/>
    <property type="match status" value="1"/>
</dbReference>
<dbReference type="CDD" id="cd00198">
    <property type="entry name" value="vWFA"/>
    <property type="match status" value="1"/>
</dbReference>
<dbReference type="Gene3D" id="3.40.50.410">
    <property type="entry name" value="von Willebrand factor, type A domain"/>
    <property type="match status" value="1"/>
</dbReference>
<comment type="caution">
    <text evidence="2">The sequence shown here is derived from an EMBL/GenBank/DDBJ whole genome shotgun (WGS) entry which is preliminary data.</text>
</comment>
<dbReference type="Proteomes" id="UP000326903">
    <property type="component" value="Unassembled WGS sequence"/>
</dbReference>
<accession>A0A5J5IKY0</accession>
<organism evidence="2 3">
    <name type="scientific">Ginsengibacter hankyongi</name>
    <dbReference type="NCBI Taxonomy" id="2607284"/>
    <lineage>
        <taxon>Bacteria</taxon>
        <taxon>Pseudomonadati</taxon>
        <taxon>Bacteroidota</taxon>
        <taxon>Chitinophagia</taxon>
        <taxon>Chitinophagales</taxon>
        <taxon>Chitinophagaceae</taxon>
        <taxon>Ginsengibacter</taxon>
    </lineage>
</organism>